<gene>
    <name evidence="9" type="ORF">V9T40_006523</name>
</gene>
<feature type="compositionally biased region" description="Low complexity" evidence="8">
    <location>
        <begin position="157"/>
        <end position="172"/>
    </location>
</feature>
<evidence type="ECO:0000256" key="8">
    <source>
        <dbReference type="SAM" id="MobiDB-lite"/>
    </source>
</evidence>
<dbReference type="GO" id="GO:0008380">
    <property type="term" value="P:RNA splicing"/>
    <property type="evidence" value="ECO:0007669"/>
    <property type="project" value="UniProtKB-KW"/>
</dbReference>
<evidence type="ECO:0000256" key="2">
    <source>
        <dbReference type="ARBA" id="ARBA00015189"/>
    </source>
</evidence>
<evidence type="ECO:0000256" key="7">
    <source>
        <dbReference type="ARBA" id="ARBA00035004"/>
    </source>
</evidence>
<proteinExistence type="inferred from homology"/>
<feature type="region of interest" description="Disordered" evidence="8">
    <location>
        <begin position="153"/>
        <end position="172"/>
    </location>
</feature>
<evidence type="ECO:0000256" key="6">
    <source>
        <dbReference type="ARBA" id="ARBA00023187"/>
    </source>
</evidence>
<protein>
    <recommendedName>
        <fullName evidence="2">RNA-binding protein 48</fullName>
    </recommendedName>
</protein>
<keyword evidence="3" id="KW-0507">mRNA processing</keyword>
<dbReference type="Proteomes" id="UP001367676">
    <property type="component" value="Unassembled WGS sequence"/>
</dbReference>
<dbReference type="EMBL" id="JBBCAQ010000014">
    <property type="protein sequence ID" value="KAK7598288.1"/>
    <property type="molecule type" value="Genomic_DNA"/>
</dbReference>
<dbReference type="InterPro" id="IPR039599">
    <property type="entry name" value="RBM48"/>
</dbReference>
<dbReference type="CDD" id="cd12442">
    <property type="entry name" value="RRM_RBM48"/>
    <property type="match status" value="1"/>
</dbReference>
<reference evidence="9 10" key="1">
    <citation type="submission" date="2024-03" db="EMBL/GenBank/DDBJ databases">
        <title>Adaptation during the transition from Ophiocordyceps entomopathogen to insect associate is accompanied by gene loss and intensified selection.</title>
        <authorList>
            <person name="Ward C.M."/>
            <person name="Onetto C.A."/>
            <person name="Borneman A.R."/>
        </authorList>
    </citation>
    <scope>NUCLEOTIDE SEQUENCE [LARGE SCALE GENOMIC DNA]</scope>
    <source>
        <strain evidence="9">AWRI1</strain>
        <tissue evidence="9">Single Adult Female</tissue>
    </source>
</reference>
<comment type="function">
    <text evidence="7">As a component of the minor spliceosome, involved in the splicing of U12-type introns in pre-mRNAs.</text>
</comment>
<dbReference type="GO" id="GO:0005681">
    <property type="term" value="C:spliceosomal complex"/>
    <property type="evidence" value="ECO:0007669"/>
    <property type="project" value="UniProtKB-KW"/>
</dbReference>
<evidence type="ECO:0000256" key="5">
    <source>
        <dbReference type="ARBA" id="ARBA00022884"/>
    </source>
</evidence>
<comment type="caution">
    <text evidence="9">The sequence shown here is derived from an EMBL/GenBank/DDBJ whole genome shotgun (WGS) entry which is preliminary data.</text>
</comment>
<dbReference type="AlphaFoldDB" id="A0AAN9TMV8"/>
<name>A0AAN9TMV8_9HEMI</name>
<dbReference type="InterPro" id="IPR034264">
    <property type="entry name" value="RBM48_RRM"/>
</dbReference>
<evidence type="ECO:0000256" key="3">
    <source>
        <dbReference type="ARBA" id="ARBA00022664"/>
    </source>
</evidence>
<evidence type="ECO:0000256" key="1">
    <source>
        <dbReference type="ARBA" id="ARBA00006938"/>
    </source>
</evidence>
<accession>A0AAN9TMV8</accession>
<dbReference type="PANTHER" id="PTHR20957:SF0">
    <property type="entry name" value="RNA-BINDING PROTEIN 48"/>
    <property type="match status" value="1"/>
</dbReference>
<evidence type="ECO:0000313" key="9">
    <source>
        <dbReference type="EMBL" id="KAK7598288.1"/>
    </source>
</evidence>
<evidence type="ECO:0000256" key="4">
    <source>
        <dbReference type="ARBA" id="ARBA00022728"/>
    </source>
</evidence>
<organism evidence="9 10">
    <name type="scientific">Parthenolecanium corni</name>
    <dbReference type="NCBI Taxonomy" id="536013"/>
    <lineage>
        <taxon>Eukaryota</taxon>
        <taxon>Metazoa</taxon>
        <taxon>Ecdysozoa</taxon>
        <taxon>Arthropoda</taxon>
        <taxon>Hexapoda</taxon>
        <taxon>Insecta</taxon>
        <taxon>Pterygota</taxon>
        <taxon>Neoptera</taxon>
        <taxon>Paraneoptera</taxon>
        <taxon>Hemiptera</taxon>
        <taxon>Sternorrhyncha</taxon>
        <taxon>Coccoidea</taxon>
        <taxon>Coccidae</taxon>
        <taxon>Parthenolecanium</taxon>
    </lineage>
</organism>
<feature type="region of interest" description="Disordered" evidence="8">
    <location>
        <begin position="1"/>
        <end position="23"/>
    </location>
</feature>
<dbReference type="SUPFAM" id="SSF54928">
    <property type="entry name" value="RNA-binding domain, RBD"/>
    <property type="match status" value="1"/>
</dbReference>
<keyword evidence="5" id="KW-0694">RNA-binding</keyword>
<dbReference type="GO" id="GO:0006397">
    <property type="term" value="P:mRNA processing"/>
    <property type="evidence" value="ECO:0007669"/>
    <property type="project" value="UniProtKB-KW"/>
</dbReference>
<dbReference type="GO" id="GO:0003723">
    <property type="term" value="F:RNA binding"/>
    <property type="evidence" value="ECO:0007669"/>
    <property type="project" value="UniProtKB-KW"/>
</dbReference>
<dbReference type="PANTHER" id="PTHR20957">
    <property type="entry name" value="RNA-BINDING PROTEIN 48"/>
    <property type="match status" value="1"/>
</dbReference>
<keyword evidence="4" id="KW-0747">Spliceosome</keyword>
<sequence>MSADGIAPNIKKRPHHNRDELCKSRPSYRQGKKLTAVKVYTINDESQHLIIRGVPALNLQRELKNLCMRYGEVKLLHTIANYSQDEEAFTEVFHVLYARIQSARFAKQMIDDKNFFGGILHVCYAPELESLSETRQKLTQRENDVLKRIRKQSNQNVAKVTSSSSVASRAPT</sequence>
<dbReference type="GO" id="GO:0005654">
    <property type="term" value="C:nucleoplasm"/>
    <property type="evidence" value="ECO:0007669"/>
    <property type="project" value="TreeGrafter"/>
</dbReference>
<keyword evidence="6" id="KW-0508">mRNA splicing</keyword>
<dbReference type="InterPro" id="IPR012677">
    <property type="entry name" value="Nucleotide-bd_a/b_plait_sf"/>
</dbReference>
<keyword evidence="10" id="KW-1185">Reference proteome</keyword>
<evidence type="ECO:0000313" key="10">
    <source>
        <dbReference type="Proteomes" id="UP001367676"/>
    </source>
</evidence>
<dbReference type="Gene3D" id="3.30.70.330">
    <property type="match status" value="1"/>
</dbReference>
<comment type="similarity">
    <text evidence="1">Belongs to the RBM48 family.</text>
</comment>
<dbReference type="InterPro" id="IPR035979">
    <property type="entry name" value="RBD_domain_sf"/>
</dbReference>